<dbReference type="GO" id="GO:0015846">
    <property type="term" value="P:polyamine transport"/>
    <property type="evidence" value="ECO:0007669"/>
    <property type="project" value="InterPro"/>
</dbReference>
<evidence type="ECO:0000256" key="3">
    <source>
        <dbReference type="ARBA" id="ARBA00022729"/>
    </source>
</evidence>
<dbReference type="InterPro" id="IPR001188">
    <property type="entry name" value="Sperm_putr-bd"/>
</dbReference>
<evidence type="ECO:0008006" key="6">
    <source>
        <dbReference type="Google" id="ProtNLM"/>
    </source>
</evidence>
<sequence length="388" mass="43153">MSQNKRTPAKTTSATDLSRRKILQGAGVASTATALGVPLILVPPRAQAATELNMIAWYGHGEPDMVEEFEAKHNVKIKAKYYAGGDNMLALISQSPPGTYDIVLSDAEFVQLLNEAGYIEKMDPNEYNMHDLYDEFTRFPGHWNGGDLYSVIVRFGFLGVSFNTDIVSHEEAMDYNVLWEPKLTGKVGHFDWHLPNLGCLSLRDGNNSPSPFDINDAQWKKLQETTLSLKPQVGGYFDYGGTFSSLRSGEIHAMCGIGDWITGVVRKDGSPVDSVVPKQGGIQWTESYSIGKGSKKQDLVKDFIRYMTSGPGQVRSAGMDAYPAMSPYKAGWKSLNEADPAEAKRQRMVFDGPNCLDDIRDGRIHFRGVPVQQSLEEWNEFWSEYKNA</sequence>
<name>A0A381ZJ27_9ZZZZ</name>
<dbReference type="GO" id="GO:0042597">
    <property type="term" value="C:periplasmic space"/>
    <property type="evidence" value="ECO:0007669"/>
    <property type="project" value="UniProtKB-SubCell"/>
</dbReference>
<dbReference type="Gene3D" id="3.40.190.10">
    <property type="entry name" value="Periplasmic binding protein-like II"/>
    <property type="match status" value="2"/>
</dbReference>
<keyword evidence="3" id="KW-0732">Signal</keyword>
<dbReference type="InterPro" id="IPR006059">
    <property type="entry name" value="SBP"/>
</dbReference>
<dbReference type="PANTHER" id="PTHR30222:SF17">
    <property type="entry name" value="SPERMIDINE_PUTRESCINE-BINDING PERIPLASMIC PROTEIN"/>
    <property type="match status" value="1"/>
</dbReference>
<keyword evidence="4" id="KW-0574">Periplasm</keyword>
<accession>A0A381ZJ27</accession>
<evidence type="ECO:0000256" key="4">
    <source>
        <dbReference type="ARBA" id="ARBA00022764"/>
    </source>
</evidence>
<dbReference type="AlphaFoldDB" id="A0A381ZJ27"/>
<protein>
    <recommendedName>
        <fullName evidence="6">ABC transporter substrate-binding protein</fullName>
    </recommendedName>
</protein>
<dbReference type="SUPFAM" id="SSF53850">
    <property type="entry name" value="Periplasmic binding protein-like II"/>
    <property type="match status" value="1"/>
</dbReference>
<proteinExistence type="predicted"/>
<evidence type="ECO:0000256" key="2">
    <source>
        <dbReference type="ARBA" id="ARBA00022448"/>
    </source>
</evidence>
<dbReference type="Pfam" id="PF13416">
    <property type="entry name" value="SBP_bac_8"/>
    <property type="match status" value="1"/>
</dbReference>
<gene>
    <name evidence="5" type="ORF">METZ01_LOCUS142120</name>
</gene>
<evidence type="ECO:0000256" key="1">
    <source>
        <dbReference type="ARBA" id="ARBA00004418"/>
    </source>
</evidence>
<organism evidence="5">
    <name type="scientific">marine metagenome</name>
    <dbReference type="NCBI Taxonomy" id="408172"/>
    <lineage>
        <taxon>unclassified sequences</taxon>
        <taxon>metagenomes</taxon>
        <taxon>ecological metagenomes</taxon>
    </lineage>
</organism>
<evidence type="ECO:0000313" key="5">
    <source>
        <dbReference type="EMBL" id="SVA89266.1"/>
    </source>
</evidence>
<dbReference type="PANTHER" id="PTHR30222">
    <property type="entry name" value="SPERMIDINE/PUTRESCINE-BINDING PERIPLASMIC PROTEIN"/>
    <property type="match status" value="1"/>
</dbReference>
<comment type="subcellular location">
    <subcellularLocation>
        <location evidence="1">Periplasm</location>
    </subcellularLocation>
</comment>
<reference evidence="5" key="1">
    <citation type="submission" date="2018-05" db="EMBL/GenBank/DDBJ databases">
        <authorList>
            <person name="Lanie J.A."/>
            <person name="Ng W.-L."/>
            <person name="Kazmierczak K.M."/>
            <person name="Andrzejewski T.M."/>
            <person name="Davidsen T.M."/>
            <person name="Wayne K.J."/>
            <person name="Tettelin H."/>
            <person name="Glass J.I."/>
            <person name="Rusch D."/>
            <person name="Podicherti R."/>
            <person name="Tsui H.-C.T."/>
            <person name="Winkler M.E."/>
        </authorList>
    </citation>
    <scope>NUCLEOTIDE SEQUENCE</scope>
</reference>
<keyword evidence="2" id="KW-0813">Transport</keyword>
<dbReference type="EMBL" id="UINC01021529">
    <property type="protein sequence ID" value="SVA89266.1"/>
    <property type="molecule type" value="Genomic_DNA"/>
</dbReference>
<dbReference type="PROSITE" id="PS51318">
    <property type="entry name" value="TAT"/>
    <property type="match status" value="1"/>
</dbReference>
<dbReference type="GO" id="GO:0019808">
    <property type="term" value="F:polyamine binding"/>
    <property type="evidence" value="ECO:0007669"/>
    <property type="project" value="InterPro"/>
</dbReference>
<dbReference type="PRINTS" id="PR00909">
    <property type="entry name" value="SPERMDNBNDNG"/>
</dbReference>
<dbReference type="CDD" id="cd13590">
    <property type="entry name" value="PBP2_PotD_PotF_like"/>
    <property type="match status" value="1"/>
</dbReference>
<dbReference type="InterPro" id="IPR006311">
    <property type="entry name" value="TAT_signal"/>
</dbReference>